<evidence type="ECO:0000313" key="2">
    <source>
        <dbReference type="EMBL" id="MBU9720800.1"/>
    </source>
</evidence>
<feature type="transmembrane region" description="Helical" evidence="1">
    <location>
        <begin position="12"/>
        <end position="30"/>
    </location>
</feature>
<gene>
    <name evidence="2" type="ORF">KS407_04980</name>
</gene>
<proteinExistence type="predicted"/>
<dbReference type="Pfam" id="PF07556">
    <property type="entry name" value="DUF1538"/>
    <property type="match status" value="1"/>
</dbReference>
<feature type="transmembrane region" description="Helical" evidence="1">
    <location>
        <begin position="36"/>
        <end position="58"/>
    </location>
</feature>
<feature type="transmembrane region" description="Helical" evidence="1">
    <location>
        <begin position="182"/>
        <end position="198"/>
    </location>
</feature>
<dbReference type="Proteomes" id="UP000790580">
    <property type="component" value="Unassembled WGS sequence"/>
</dbReference>
<dbReference type="RefSeq" id="WP_088074592.1">
    <property type="nucleotide sequence ID" value="NZ_JAHQCR010000021.1"/>
</dbReference>
<name>A0ABS6JQH8_9BACI</name>
<dbReference type="InterPro" id="IPR011435">
    <property type="entry name" value="UmpAB"/>
</dbReference>
<reference evidence="2 3" key="1">
    <citation type="submission" date="2021-06" db="EMBL/GenBank/DDBJ databases">
        <title>Bacillus sp. RD4P76, an endophyte from a halophyte.</title>
        <authorList>
            <person name="Sun J.-Q."/>
        </authorList>
    </citation>
    <scope>NUCLEOTIDE SEQUENCE [LARGE SCALE GENOMIC DNA]</scope>
    <source>
        <strain evidence="2 3">JCM 17098</strain>
    </source>
</reference>
<comment type="caution">
    <text evidence="2">The sequence shown here is derived from an EMBL/GenBank/DDBJ whole genome shotgun (WGS) entry which is preliminary data.</text>
</comment>
<keyword evidence="1" id="KW-0812">Transmembrane</keyword>
<keyword evidence="3" id="KW-1185">Reference proteome</keyword>
<accession>A0ABS6JQH8</accession>
<organism evidence="2 3">
    <name type="scientific">Evansella alkalicola</name>
    <dbReference type="NCBI Taxonomy" id="745819"/>
    <lineage>
        <taxon>Bacteria</taxon>
        <taxon>Bacillati</taxon>
        <taxon>Bacillota</taxon>
        <taxon>Bacilli</taxon>
        <taxon>Bacillales</taxon>
        <taxon>Bacillaceae</taxon>
        <taxon>Evansella</taxon>
    </lineage>
</organism>
<keyword evidence="1" id="KW-0472">Membrane</keyword>
<feature type="transmembrane region" description="Helical" evidence="1">
    <location>
        <begin position="210"/>
        <end position="230"/>
    </location>
</feature>
<keyword evidence="1" id="KW-1133">Transmembrane helix</keyword>
<sequence>MRNIVDQFKEVTMAILPMTIVIIILQFTLIGLPTEIFLRFLAGVLFVGIGLFLFLVGVHIGLLPIGEMIGSTLPKTRKPWLIIAVGFILGLVVTLAEPDVRVLAFQVDEVSGGIISNNILIFTVAIGVAIFVALAMARTIFNIPLTYLLVGGYALVFTLAIFTPSQFIPISFDAGGVTTGPMTVPFILALGVGVASVLRKNSSSANDGFGLVALASIGPILAVMILGVIYG</sequence>
<protein>
    <submittedName>
        <fullName evidence="2">DUF1538 domain-containing protein</fullName>
    </submittedName>
</protein>
<evidence type="ECO:0000256" key="1">
    <source>
        <dbReference type="SAM" id="Phobius"/>
    </source>
</evidence>
<feature type="transmembrane region" description="Helical" evidence="1">
    <location>
        <begin position="79"/>
        <end position="96"/>
    </location>
</feature>
<feature type="transmembrane region" description="Helical" evidence="1">
    <location>
        <begin position="116"/>
        <end position="137"/>
    </location>
</feature>
<evidence type="ECO:0000313" key="3">
    <source>
        <dbReference type="Proteomes" id="UP000790580"/>
    </source>
</evidence>
<dbReference type="EMBL" id="JAHQCR010000021">
    <property type="protein sequence ID" value="MBU9720800.1"/>
    <property type="molecule type" value="Genomic_DNA"/>
</dbReference>
<feature type="transmembrane region" description="Helical" evidence="1">
    <location>
        <begin position="144"/>
        <end position="162"/>
    </location>
</feature>